<organism evidence="2 3">
    <name type="scientific">Spirosoma fluviale</name>
    <dbReference type="NCBI Taxonomy" id="1597977"/>
    <lineage>
        <taxon>Bacteria</taxon>
        <taxon>Pseudomonadati</taxon>
        <taxon>Bacteroidota</taxon>
        <taxon>Cytophagia</taxon>
        <taxon>Cytophagales</taxon>
        <taxon>Cytophagaceae</taxon>
        <taxon>Spirosoma</taxon>
    </lineage>
</organism>
<accession>A0A286FH06</accession>
<dbReference type="OrthoDB" id="963220at2"/>
<keyword evidence="1" id="KW-1133">Transmembrane helix</keyword>
<dbReference type="EMBL" id="OCNH01000001">
    <property type="protein sequence ID" value="SOD82084.1"/>
    <property type="molecule type" value="Genomic_DNA"/>
</dbReference>
<reference evidence="3" key="1">
    <citation type="submission" date="2017-09" db="EMBL/GenBank/DDBJ databases">
        <authorList>
            <person name="Varghese N."/>
            <person name="Submissions S."/>
        </authorList>
    </citation>
    <scope>NUCLEOTIDE SEQUENCE [LARGE SCALE GENOMIC DNA]</scope>
    <source>
        <strain evidence="3">DSM 29961</strain>
    </source>
</reference>
<evidence type="ECO:0000256" key="1">
    <source>
        <dbReference type="SAM" id="Phobius"/>
    </source>
</evidence>
<feature type="transmembrane region" description="Helical" evidence="1">
    <location>
        <begin position="55"/>
        <end position="79"/>
    </location>
</feature>
<protein>
    <submittedName>
        <fullName evidence="2">Uncharacterized protein</fullName>
    </submittedName>
</protein>
<feature type="transmembrane region" description="Helical" evidence="1">
    <location>
        <begin position="108"/>
        <end position="129"/>
    </location>
</feature>
<evidence type="ECO:0000313" key="3">
    <source>
        <dbReference type="Proteomes" id="UP000219452"/>
    </source>
</evidence>
<keyword evidence="1" id="KW-0472">Membrane</keyword>
<dbReference type="Proteomes" id="UP000219452">
    <property type="component" value="Unassembled WGS sequence"/>
</dbReference>
<dbReference type="AlphaFoldDB" id="A0A286FH06"/>
<proteinExistence type="predicted"/>
<evidence type="ECO:0000313" key="2">
    <source>
        <dbReference type="EMBL" id="SOD82084.1"/>
    </source>
</evidence>
<name>A0A286FH06_9BACT</name>
<gene>
    <name evidence="2" type="ORF">SAMN06269250_2015</name>
</gene>
<feature type="transmembrane region" description="Helical" evidence="1">
    <location>
        <begin position="86"/>
        <end position="102"/>
    </location>
</feature>
<sequence length="130" mass="14433">MQRRAFRPLFCAIIQTQLIMATLSHSTTSYTSSTESNWVTFYNSYVQKAEFTRIGWAITAMAIQGCILSPVLLLTMAYFGGGDWQFLVSMFGFLAVLVPVLSAMSVKYIFPAFAVSTVVHLAIILMNVLS</sequence>
<keyword evidence="3" id="KW-1185">Reference proteome</keyword>
<keyword evidence="1" id="KW-0812">Transmembrane</keyword>